<dbReference type="PROSITE" id="PS00108">
    <property type="entry name" value="PROTEIN_KINASE_ST"/>
    <property type="match status" value="1"/>
</dbReference>
<keyword evidence="4" id="KW-0547">Nucleotide-binding</keyword>
<sequence length="280" mass="32340">MTLRLGVWRKENLAMGRIRQVGYAVIFNNKHSVLKVFTSLPEYPTATDREIKIYKHLTNINSAHPGQSLIRELYDSFDLQGPIGKHCCLVLQPMRMSLLEMMGLNSQSFDLPLLKMTVKRLLSALDFLHTEAEIIHCDLKTDNLMLGLEDTTTPREFAKAEAKNPSPRKKIDESRTVYKSRKFLPPFGGKGYGLQFCVTLARHELENDMSPAQSSNRIFIEHRRSYWKCRGGVLLIFGTWRACRYGTSLKESIYLEPYLTLKVTGLLMKMHLYHWSPWRA</sequence>
<feature type="domain" description="Protein kinase" evidence="9">
    <location>
        <begin position="7"/>
        <end position="280"/>
    </location>
</feature>
<proteinExistence type="predicted"/>
<evidence type="ECO:0000313" key="11">
    <source>
        <dbReference type="Proteomes" id="UP000002669"/>
    </source>
</evidence>
<evidence type="ECO:0000259" key="9">
    <source>
        <dbReference type="PROSITE" id="PS50011"/>
    </source>
</evidence>
<dbReference type="SMART" id="SM00220">
    <property type="entry name" value="S_TKc"/>
    <property type="match status" value="1"/>
</dbReference>
<dbReference type="InterPro" id="IPR008271">
    <property type="entry name" value="Ser/Thr_kinase_AS"/>
</dbReference>
<dbReference type="GO" id="GO:0050684">
    <property type="term" value="P:regulation of mRNA processing"/>
    <property type="evidence" value="ECO:0007669"/>
    <property type="project" value="TreeGrafter"/>
</dbReference>
<comment type="catalytic activity">
    <reaction evidence="8">
        <text>L-seryl-[protein] + ATP = O-phospho-L-seryl-[protein] + ADP + H(+)</text>
        <dbReference type="Rhea" id="RHEA:17989"/>
        <dbReference type="Rhea" id="RHEA-COMP:9863"/>
        <dbReference type="Rhea" id="RHEA-COMP:11604"/>
        <dbReference type="ChEBI" id="CHEBI:15378"/>
        <dbReference type="ChEBI" id="CHEBI:29999"/>
        <dbReference type="ChEBI" id="CHEBI:30616"/>
        <dbReference type="ChEBI" id="CHEBI:83421"/>
        <dbReference type="ChEBI" id="CHEBI:456216"/>
        <dbReference type="EC" id="2.7.11.1"/>
    </reaction>
</comment>
<evidence type="ECO:0000256" key="6">
    <source>
        <dbReference type="ARBA" id="ARBA00022840"/>
    </source>
</evidence>
<keyword evidence="5 10" id="KW-0418">Kinase</keyword>
<dbReference type="InterPro" id="IPR000719">
    <property type="entry name" value="Prot_kinase_dom"/>
</dbReference>
<evidence type="ECO:0000256" key="2">
    <source>
        <dbReference type="ARBA" id="ARBA00022527"/>
    </source>
</evidence>
<evidence type="ECO:0000256" key="4">
    <source>
        <dbReference type="ARBA" id="ARBA00022741"/>
    </source>
</evidence>
<dbReference type="PROSITE" id="PS50011">
    <property type="entry name" value="PROTEIN_KINASE_DOM"/>
    <property type="match status" value="1"/>
</dbReference>
<dbReference type="InParanoid" id="E4V5A8"/>
<dbReference type="InterPro" id="IPR011009">
    <property type="entry name" value="Kinase-like_dom_sf"/>
</dbReference>
<dbReference type="Gene3D" id="1.10.510.10">
    <property type="entry name" value="Transferase(Phosphotransferase) domain 1"/>
    <property type="match status" value="1"/>
</dbReference>
<keyword evidence="2" id="KW-0723">Serine/threonine-protein kinase</keyword>
<dbReference type="Pfam" id="PF00069">
    <property type="entry name" value="Pkinase"/>
    <property type="match status" value="1"/>
</dbReference>
<keyword evidence="6" id="KW-0067">ATP-binding</keyword>
<dbReference type="HOGENOM" id="CLU_993857_0_0_1"/>
<dbReference type="PANTHER" id="PTHR47634:SF9">
    <property type="entry name" value="PROTEIN KINASE DOMAIN-CONTAINING PROTEIN-RELATED"/>
    <property type="match status" value="1"/>
</dbReference>
<dbReference type="GO" id="GO:0000245">
    <property type="term" value="P:spliceosomal complex assembly"/>
    <property type="evidence" value="ECO:0007669"/>
    <property type="project" value="TreeGrafter"/>
</dbReference>
<comment type="catalytic activity">
    <reaction evidence="7">
        <text>L-threonyl-[protein] + ATP = O-phospho-L-threonyl-[protein] + ADP + H(+)</text>
        <dbReference type="Rhea" id="RHEA:46608"/>
        <dbReference type="Rhea" id="RHEA-COMP:11060"/>
        <dbReference type="Rhea" id="RHEA-COMP:11605"/>
        <dbReference type="ChEBI" id="CHEBI:15378"/>
        <dbReference type="ChEBI" id="CHEBI:30013"/>
        <dbReference type="ChEBI" id="CHEBI:30616"/>
        <dbReference type="ChEBI" id="CHEBI:61977"/>
        <dbReference type="ChEBI" id="CHEBI:456216"/>
        <dbReference type="EC" id="2.7.11.1"/>
    </reaction>
</comment>
<reference evidence="11" key="1">
    <citation type="journal article" date="2012" name="MBio">
        <title>Comparative genome analysis of Trichophyton rubrum and related dermatophytes reveals candidate genes involved in infection.</title>
        <authorList>
            <person name="Martinez D.A."/>
            <person name="Oliver B.G."/>
            <person name="Graeser Y."/>
            <person name="Goldberg J.M."/>
            <person name="Li W."/>
            <person name="Martinez-Rossi N.M."/>
            <person name="Monod M."/>
            <person name="Shelest E."/>
            <person name="Barton R.C."/>
            <person name="Birch E."/>
            <person name="Brakhage A.A."/>
            <person name="Chen Z."/>
            <person name="Gurr S.J."/>
            <person name="Heiman D."/>
            <person name="Heitman J."/>
            <person name="Kosti I."/>
            <person name="Rossi A."/>
            <person name="Saif S."/>
            <person name="Samalova M."/>
            <person name="Saunders C.W."/>
            <person name="Shea T."/>
            <person name="Summerbell R.C."/>
            <person name="Xu J."/>
            <person name="Young S."/>
            <person name="Zeng Q."/>
            <person name="Birren B.W."/>
            <person name="Cuomo C.A."/>
            <person name="White T.C."/>
        </authorList>
    </citation>
    <scope>NUCLEOTIDE SEQUENCE [LARGE SCALE GENOMIC DNA]</scope>
    <source>
        <strain evidence="11">ATCC MYA-4604 / CBS 118893</strain>
    </source>
</reference>
<dbReference type="GO" id="GO:0005524">
    <property type="term" value="F:ATP binding"/>
    <property type="evidence" value="ECO:0007669"/>
    <property type="project" value="UniProtKB-KW"/>
</dbReference>
<dbReference type="eggNOG" id="KOG1290">
    <property type="taxonomic scope" value="Eukaryota"/>
</dbReference>
<dbReference type="EC" id="2.7.11.1" evidence="1"/>
<evidence type="ECO:0000256" key="7">
    <source>
        <dbReference type="ARBA" id="ARBA00047899"/>
    </source>
</evidence>
<dbReference type="STRING" id="535722.E4V5A8"/>
<name>E4V5A8_ARTGP</name>
<dbReference type="Proteomes" id="UP000002669">
    <property type="component" value="Unassembled WGS sequence"/>
</dbReference>
<evidence type="ECO:0000256" key="8">
    <source>
        <dbReference type="ARBA" id="ARBA00048679"/>
    </source>
</evidence>
<dbReference type="VEuPathDB" id="FungiDB:MGYG_08196"/>
<dbReference type="GO" id="GO:0004674">
    <property type="term" value="F:protein serine/threonine kinase activity"/>
    <property type="evidence" value="ECO:0007669"/>
    <property type="project" value="UniProtKB-KW"/>
</dbReference>
<evidence type="ECO:0000313" key="10">
    <source>
        <dbReference type="EMBL" id="EFR05182.1"/>
    </source>
</evidence>
<dbReference type="OrthoDB" id="4174020at2759"/>
<organism evidence="11">
    <name type="scientific">Arthroderma gypseum (strain ATCC MYA-4604 / CBS 118893)</name>
    <name type="common">Microsporum gypseum</name>
    <dbReference type="NCBI Taxonomy" id="535722"/>
    <lineage>
        <taxon>Eukaryota</taxon>
        <taxon>Fungi</taxon>
        <taxon>Dikarya</taxon>
        <taxon>Ascomycota</taxon>
        <taxon>Pezizomycotina</taxon>
        <taxon>Eurotiomycetes</taxon>
        <taxon>Eurotiomycetidae</taxon>
        <taxon>Onygenales</taxon>
        <taxon>Arthrodermataceae</taxon>
        <taxon>Nannizzia</taxon>
    </lineage>
</organism>
<evidence type="ECO:0000256" key="3">
    <source>
        <dbReference type="ARBA" id="ARBA00022679"/>
    </source>
</evidence>
<keyword evidence="11" id="KW-1185">Reference proteome</keyword>
<protein>
    <recommendedName>
        <fullName evidence="1">non-specific serine/threonine protein kinase</fullName>
        <ecNumber evidence="1">2.7.11.1</ecNumber>
    </recommendedName>
</protein>
<evidence type="ECO:0000256" key="5">
    <source>
        <dbReference type="ARBA" id="ARBA00022777"/>
    </source>
</evidence>
<dbReference type="GeneID" id="10025252"/>
<dbReference type="RefSeq" id="XP_003170017.1">
    <property type="nucleotide sequence ID" value="XM_003169969.1"/>
</dbReference>
<dbReference type="PANTHER" id="PTHR47634">
    <property type="entry name" value="PROTEIN KINASE DOMAIN-CONTAINING PROTEIN-RELATED"/>
    <property type="match status" value="1"/>
</dbReference>
<gene>
    <name evidence="10" type="ORF">MGYG_08196</name>
</gene>
<dbReference type="SUPFAM" id="SSF56112">
    <property type="entry name" value="Protein kinase-like (PK-like)"/>
    <property type="match status" value="1"/>
</dbReference>
<keyword evidence="3" id="KW-0808">Transferase</keyword>
<evidence type="ECO:0000256" key="1">
    <source>
        <dbReference type="ARBA" id="ARBA00012513"/>
    </source>
</evidence>
<dbReference type="Gene3D" id="3.30.200.20">
    <property type="entry name" value="Phosphorylase Kinase, domain 1"/>
    <property type="match status" value="1"/>
</dbReference>
<accession>E4V5A8</accession>
<dbReference type="AlphaFoldDB" id="E4V5A8"/>
<dbReference type="InterPro" id="IPR051334">
    <property type="entry name" value="SRPK"/>
</dbReference>
<dbReference type="EMBL" id="DS989829">
    <property type="protein sequence ID" value="EFR05182.1"/>
    <property type="molecule type" value="Genomic_DNA"/>
</dbReference>